<dbReference type="Proteomes" id="UP001472677">
    <property type="component" value="Unassembled WGS sequence"/>
</dbReference>
<sequence>MRQRWWSGVRSTPALSGGWVGDRINYCMDQQFCLGRIGQLSETVANIAPEPYSPVHSRVMAQSAVTKLQ</sequence>
<name>A0ABR2B9K7_9ROSI</name>
<accession>A0ABR2B9K7</accession>
<evidence type="ECO:0000313" key="1">
    <source>
        <dbReference type="EMBL" id="KAK8503793.1"/>
    </source>
</evidence>
<evidence type="ECO:0000313" key="2">
    <source>
        <dbReference type="Proteomes" id="UP001472677"/>
    </source>
</evidence>
<keyword evidence="2" id="KW-1185">Reference proteome</keyword>
<gene>
    <name evidence="1" type="ORF">V6N12_018967</name>
</gene>
<proteinExistence type="predicted"/>
<comment type="caution">
    <text evidence="1">The sequence shown here is derived from an EMBL/GenBank/DDBJ whole genome shotgun (WGS) entry which is preliminary data.</text>
</comment>
<protein>
    <submittedName>
        <fullName evidence="1">Uncharacterized protein</fullName>
    </submittedName>
</protein>
<reference evidence="1 2" key="1">
    <citation type="journal article" date="2024" name="G3 (Bethesda)">
        <title>Genome assembly of Hibiscus sabdariffa L. provides insights into metabolisms of medicinal natural products.</title>
        <authorList>
            <person name="Kim T."/>
        </authorList>
    </citation>
    <scope>NUCLEOTIDE SEQUENCE [LARGE SCALE GENOMIC DNA]</scope>
    <source>
        <strain evidence="1">TK-2024</strain>
        <tissue evidence="1">Old leaves</tissue>
    </source>
</reference>
<organism evidence="1 2">
    <name type="scientific">Hibiscus sabdariffa</name>
    <name type="common">roselle</name>
    <dbReference type="NCBI Taxonomy" id="183260"/>
    <lineage>
        <taxon>Eukaryota</taxon>
        <taxon>Viridiplantae</taxon>
        <taxon>Streptophyta</taxon>
        <taxon>Embryophyta</taxon>
        <taxon>Tracheophyta</taxon>
        <taxon>Spermatophyta</taxon>
        <taxon>Magnoliopsida</taxon>
        <taxon>eudicotyledons</taxon>
        <taxon>Gunneridae</taxon>
        <taxon>Pentapetalae</taxon>
        <taxon>rosids</taxon>
        <taxon>malvids</taxon>
        <taxon>Malvales</taxon>
        <taxon>Malvaceae</taxon>
        <taxon>Malvoideae</taxon>
        <taxon>Hibiscus</taxon>
    </lineage>
</organism>
<dbReference type="EMBL" id="JBBPBM010000147">
    <property type="protein sequence ID" value="KAK8503793.1"/>
    <property type="molecule type" value="Genomic_DNA"/>
</dbReference>